<dbReference type="OrthoDB" id="10251809at2759"/>
<accession>A0A5B8MI26</accession>
<evidence type="ECO:0000313" key="6">
    <source>
        <dbReference type="EMBL" id="QDZ20103.1"/>
    </source>
</evidence>
<evidence type="ECO:0000256" key="1">
    <source>
        <dbReference type="ARBA" id="ARBA00004430"/>
    </source>
</evidence>
<dbReference type="SMART" id="SM00368">
    <property type="entry name" value="LRR_RI"/>
    <property type="match status" value="4"/>
</dbReference>
<dbReference type="PANTHER" id="PTHR24113">
    <property type="entry name" value="RAN GTPASE-ACTIVATING PROTEIN 1"/>
    <property type="match status" value="1"/>
</dbReference>
<keyword evidence="2" id="KW-0343">GTPase activation</keyword>
<dbReference type="InterPro" id="IPR032675">
    <property type="entry name" value="LRR_dom_sf"/>
</dbReference>
<dbReference type="EMBL" id="CP031036">
    <property type="protein sequence ID" value="QDZ20103.1"/>
    <property type="molecule type" value="Genomic_DNA"/>
</dbReference>
<evidence type="ECO:0000256" key="4">
    <source>
        <dbReference type="ARBA" id="ARBA00022737"/>
    </source>
</evidence>
<dbReference type="GO" id="GO:0006913">
    <property type="term" value="P:nucleocytoplasmic transport"/>
    <property type="evidence" value="ECO:0007669"/>
    <property type="project" value="TreeGrafter"/>
</dbReference>
<dbReference type="GO" id="GO:0005096">
    <property type="term" value="F:GTPase activator activity"/>
    <property type="evidence" value="ECO:0007669"/>
    <property type="project" value="UniProtKB-KW"/>
</dbReference>
<evidence type="ECO:0000256" key="5">
    <source>
        <dbReference type="SAM" id="MobiDB-lite"/>
    </source>
</evidence>
<dbReference type="Gene3D" id="3.80.10.10">
    <property type="entry name" value="Ribonuclease Inhibitor"/>
    <property type="match status" value="3"/>
</dbReference>
<comment type="subcellular location">
    <subcellularLocation>
        <location evidence="1">Cytoplasm</location>
        <location evidence="1">Cytoskeleton</location>
        <location evidence="1">Cilium axoneme</location>
    </subcellularLocation>
</comment>
<feature type="region of interest" description="Disordered" evidence="5">
    <location>
        <begin position="474"/>
        <end position="508"/>
    </location>
</feature>
<dbReference type="GO" id="GO:0031267">
    <property type="term" value="F:small GTPase binding"/>
    <property type="evidence" value="ECO:0007669"/>
    <property type="project" value="TreeGrafter"/>
</dbReference>
<dbReference type="GO" id="GO:0005930">
    <property type="term" value="C:axoneme"/>
    <property type="evidence" value="ECO:0007669"/>
    <property type="project" value="UniProtKB-SubCell"/>
</dbReference>
<keyword evidence="7" id="KW-1185">Reference proteome</keyword>
<dbReference type="InterPro" id="IPR027038">
    <property type="entry name" value="RanGap"/>
</dbReference>
<dbReference type="GO" id="GO:0005634">
    <property type="term" value="C:nucleus"/>
    <property type="evidence" value="ECO:0007669"/>
    <property type="project" value="TreeGrafter"/>
</dbReference>
<dbReference type="PANTHER" id="PTHR24113:SF12">
    <property type="entry name" value="RAN GTPASE-ACTIVATING PROTEIN 1"/>
    <property type="match status" value="1"/>
</dbReference>
<dbReference type="Pfam" id="PF13516">
    <property type="entry name" value="LRR_6"/>
    <property type="match status" value="5"/>
</dbReference>
<dbReference type="InterPro" id="IPR001611">
    <property type="entry name" value="Leu-rich_rpt"/>
</dbReference>
<keyword evidence="4" id="KW-0677">Repeat</keyword>
<evidence type="ECO:0008006" key="8">
    <source>
        <dbReference type="Google" id="ProtNLM"/>
    </source>
</evidence>
<dbReference type="Proteomes" id="UP000316726">
    <property type="component" value="Chromosome 3"/>
</dbReference>
<gene>
    <name evidence="6" type="ORF">A3770_03p26210</name>
</gene>
<dbReference type="GO" id="GO:0005829">
    <property type="term" value="C:cytosol"/>
    <property type="evidence" value="ECO:0007669"/>
    <property type="project" value="TreeGrafter"/>
</dbReference>
<dbReference type="SUPFAM" id="SSF52058">
    <property type="entry name" value="L domain-like"/>
    <property type="match status" value="1"/>
</dbReference>
<proteinExistence type="predicted"/>
<sequence>MDEDFFQWLSHHYHESCVLLSLLASERLLDRLKGDPVYKVPRSGVVAEDPEQSDELEILDLGNCCLNDEDAQVLSALLTKTEVVEAVDLSQNAIGDAGAVALSELLVPNGHVSHLNLSQNNVGEIGGLAFCNSLSRKGASDQPCPVVTLNHNPLPLNLVDLLSTFTPKEPKKFEGSGDFSVVALLQQPEPVVVDDFSSEEDEVVEQSEARVVQSEGDDALEKYVRSNTANGAVEIDLEEVLELPDYPLDLEEMARKDFLEEGVRDLLADSDALNLSNMSFPLQELEAKLRSLQTCHIVELDLSFNDLGSVPNPLPGRLKRLTLKGNRITAIENLYFCPHLQVLDVGGNRLGVEGRALISGLCVLELTELSLSRNSLCDLDVPNSIGHLNDLERLDVSENNLEPVEVINQLGATHPTTLSDLVLAGNAGDYDYKEDARKKLGALVRLDGFNFSARSPSSQAQQKLKSKLFPWRAKNARSSPAGSPVGSDSAELESRDEVSPSKSGGADSEKEYDFADFALLAARLGILELPHERSTFSYFAKTSEMLSDLFGELDSSKKGLLSAKDYALGLDKLQRHFERHISQDRRAITSVIDSRVKVQDYLGNPSLRALFGSFSKLEVADKPTSNAFMTFLDLLRWIDTCFTGRSSRKKATQQKLIVSFFTRERKVPKFNFVDFIFSIFFVCSMTKAPAEKVVKHAVKHVKSKKPITLASADEIVSLESLKEEHIFNVSGSKENRPKDARKIYHEVYMKGFPAEEFVKFRDTDLLLSVLEIAYEEQKKFADADHNRILRLRRSLGDVTKRFHNLVV</sequence>
<dbReference type="SUPFAM" id="SSF52047">
    <property type="entry name" value="RNI-like"/>
    <property type="match status" value="1"/>
</dbReference>
<evidence type="ECO:0000256" key="2">
    <source>
        <dbReference type="ARBA" id="ARBA00022468"/>
    </source>
</evidence>
<protein>
    <recommendedName>
        <fullName evidence="8">EF-hand domain-containing protein</fullName>
    </recommendedName>
</protein>
<reference evidence="6 7" key="1">
    <citation type="submission" date="2018-07" db="EMBL/GenBank/DDBJ databases">
        <title>The complete nuclear genome of the prasinophyte Chloropicon primus (CCMP1205).</title>
        <authorList>
            <person name="Pombert J.-F."/>
            <person name="Otis C."/>
            <person name="Turmel M."/>
            <person name="Lemieux C."/>
        </authorList>
    </citation>
    <scope>NUCLEOTIDE SEQUENCE [LARGE SCALE GENOMIC DNA]</scope>
    <source>
        <strain evidence="6 7">CCMP1205</strain>
    </source>
</reference>
<evidence type="ECO:0000256" key="3">
    <source>
        <dbReference type="ARBA" id="ARBA00022614"/>
    </source>
</evidence>
<keyword evidence="3" id="KW-0433">Leucine-rich repeat</keyword>
<dbReference type="GO" id="GO:0048471">
    <property type="term" value="C:perinuclear region of cytoplasm"/>
    <property type="evidence" value="ECO:0007669"/>
    <property type="project" value="TreeGrafter"/>
</dbReference>
<dbReference type="PROSITE" id="PS51450">
    <property type="entry name" value="LRR"/>
    <property type="match status" value="2"/>
</dbReference>
<evidence type="ECO:0000313" key="7">
    <source>
        <dbReference type="Proteomes" id="UP000316726"/>
    </source>
</evidence>
<name>A0A5B8MI26_9CHLO</name>
<dbReference type="AlphaFoldDB" id="A0A5B8MI26"/>
<organism evidence="6 7">
    <name type="scientific">Chloropicon primus</name>
    <dbReference type="NCBI Taxonomy" id="1764295"/>
    <lineage>
        <taxon>Eukaryota</taxon>
        <taxon>Viridiplantae</taxon>
        <taxon>Chlorophyta</taxon>
        <taxon>Chloropicophyceae</taxon>
        <taxon>Chloropicales</taxon>
        <taxon>Chloropicaceae</taxon>
        <taxon>Chloropicon</taxon>
    </lineage>
</organism>